<evidence type="ECO:0000256" key="1">
    <source>
        <dbReference type="ARBA" id="ARBA00004141"/>
    </source>
</evidence>
<feature type="transmembrane region" description="Helical" evidence="5">
    <location>
        <begin position="495"/>
        <end position="516"/>
    </location>
</feature>
<feature type="domain" description="Major facilitator superfamily (MFS) profile" evidence="6">
    <location>
        <begin position="73"/>
        <end position="518"/>
    </location>
</feature>
<feature type="transmembrane region" description="Helical" evidence="5">
    <location>
        <begin position="228"/>
        <end position="248"/>
    </location>
</feature>
<feature type="transmembrane region" description="Helical" evidence="5">
    <location>
        <begin position="140"/>
        <end position="161"/>
    </location>
</feature>
<feature type="transmembrane region" description="Helical" evidence="5">
    <location>
        <begin position="428"/>
        <end position="452"/>
    </location>
</feature>
<reference evidence="7 8" key="1">
    <citation type="journal article" date="2019" name="Sci. Rep.">
        <title>A multi-omics analysis of the grapevine pathogen Lasiodiplodia theobromae reveals that temperature affects the expression of virulence- and pathogenicity-related genes.</title>
        <authorList>
            <person name="Felix C."/>
            <person name="Meneses R."/>
            <person name="Goncalves M.F.M."/>
            <person name="Tilleman L."/>
            <person name="Duarte A.S."/>
            <person name="Jorrin-Novo J.V."/>
            <person name="Van de Peer Y."/>
            <person name="Deforce D."/>
            <person name="Van Nieuwerburgh F."/>
            <person name="Esteves A.C."/>
            <person name="Alves A."/>
        </authorList>
    </citation>
    <scope>NUCLEOTIDE SEQUENCE [LARGE SCALE GENOMIC DNA]</scope>
    <source>
        <strain evidence="7 8">LA-SOL3</strain>
    </source>
</reference>
<dbReference type="PANTHER" id="PTHR23502:SF29">
    <property type="entry name" value="TRANSPORTER, PUTATIVE (AFU_ORTHOLOGUE AFUA_6G06680)-RELATED"/>
    <property type="match status" value="1"/>
</dbReference>
<feature type="transmembrane region" description="Helical" evidence="5">
    <location>
        <begin position="204"/>
        <end position="222"/>
    </location>
</feature>
<feature type="transmembrane region" description="Helical" evidence="5">
    <location>
        <begin position="76"/>
        <end position="98"/>
    </location>
</feature>
<dbReference type="InterPro" id="IPR011701">
    <property type="entry name" value="MFS"/>
</dbReference>
<keyword evidence="2 5" id="KW-0812">Transmembrane</keyword>
<feature type="transmembrane region" description="Helical" evidence="5">
    <location>
        <begin position="110"/>
        <end position="128"/>
    </location>
</feature>
<dbReference type="OrthoDB" id="2585655at2759"/>
<accession>A0A5N5D9S5</accession>
<feature type="transmembrane region" description="Helical" evidence="5">
    <location>
        <begin position="173"/>
        <end position="192"/>
    </location>
</feature>
<dbReference type="Proteomes" id="UP000325902">
    <property type="component" value="Unassembled WGS sequence"/>
</dbReference>
<comment type="caution">
    <text evidence="7">The sequence shown here is derived from an EMBL/GenBank/DDBJ whole genome shotgun (WGS) entry which is preliminary data.</text>
</comment>
<keyword evidence="4 5" id="KW-0472">Membrane</keyword>
<dbReference type="InterPro" id="IPR036259">
    <property type="entry name" value="MFS_trans_sf"/>
</dbReference>
<dbReference type="EMBL" id="VCHE01000049">
    <property type="protein sequence ID" value="KAB2574052.1"/>
    <property type="molecule type" value="Genomic_DNA"/>
</dbReference>
<keyword evidence="8" id="KW-1185">Reference proteome</keyword>
<dbReference type="GO" id="GO:0005886">
    <property type="term" value="C:plasma membrane"/>
    <property type="evidence" value="ECO:0007669"/>
    <property type="project" value="TreeGrafter"/>
</dbReference>
<feature type="transmembrane region" description="Helical" evidence="5">
    <location>
        <begin position="464"/>
        <end position="483"/>
    </location>
</feature>
<dbReference type="PANTHER" id="PTHR23502">
    <property type="entry name" value="MAJOR FACILITATOR SUPERFAMILY"/>
    <property type="match status" value="1"/>
</dbReference>
<evidence type="ECO:0000256" key="2">
    <source>
        <dbReference type="ARBA" id="ARBA00022692"/>
    </source>
</evidence>
<sequence length="541" mass="58361">MGFLNILEDRHLGQLEVPGTAFLDNSSGKDLAPEKDKALKYGTGKHADTVLVPQPSDDPNDPLNFSPAKKLTITSIVSFGTVIFSAVIAPMLAPGLVVIAEEFKRPLKDVSLATGYQSLVAGCSLPLVSACSRKWGKRPVMLISALFGFAGSISGALWTSFDGLIVSRIIQGGSIAAFESVGISMIGDIYFVHERGFYMALMQFLLGATSNFTAVVAGPIIANLGWEYLFYMLIPFTGVETVLLFFFVPETQYNRGTGFAGDTEIITTKDGGSIRSIETGSTLVPQKKTYWQQLAVFTGTYSDDNFFQLLLMPFAICINLPVLWSVIVSGGAVALVVVQSIILPQVFSAPPYLLSPTGVGYLSMGPFVGGLLSAVVMAAIGDPLVRWACRRNGGVYEPEYRLLSMVGGFLMPLGALLFGYLAQNGVSFWATASVHGVDVIGVICVATSTAAYGVDAYREMASEIFVLSAAFKAFVFYSFSYFVNDWTASAGVGQVFYVLSLITTIIILTTPVIFVWGKVYRSYWARANILGKLHLRTHAED</sequence>
<evidence type="ECO:0000256" key="3">
    <source>
        <dbReference type="ARBA" id="ARBA00022989"/>
    </source>
</evidence>
<proteinExistence type="predicted"/>
<evidence type="ECO:0000259" key="6">
    <source>
        <dbReference type="PROSITE" id="PS50850"/>
    </source>
</evidence>
<evidence type="ECO:0000256" key="5">
    <source>
        <dbReference type="SAM" id="Phobius"/>
    </source>
</evidence>
<dbReference type="GO" id="GO:0022857">
    <property type="term" value="F:transmembrane transporter activity"/>
    <property type="evidence" value="ECO:0007669"/>
    <property type="project" value="InterPro"/>
</dbReference>
<comment type="subcellular location">
    <subcellularLocation>
        <location evidence="1">Membrane</location>
        <topology evidence="1">Multi-pass membrane protein</topology>
    </subcellularLocation>
</comment>
<keyword evidence="3 5" id="KW-1133">Transmembrane helix</keyword>
<dbReference type="AlphaFoldDB" id="A0A5N5D9S5"/>
<feature type="transmembrane region" description="Helical" evidence="5">
    <location>
        <begin position="402"/>
        <end position="422"/>
    </location>
</feature>
<dbReference type="InterPro" id="IPR020846">
    <property type="entry name" value="MFS_dom"/>
</dbReference>
<feature type="transmembrane region" description="Helical" evidence="5">
    <location>
        <begin position="359"/>
        <end position="381"/>
    </location>
</feature>
<name>A0A5N5D9S5_9PEZI</name>
<dbReference type="Pfam" id="PF07690">
    <property type="entry name" value="MFS_1"/>
    <property type="match status" value="1"/>
</dbReference>
<organism evidence="7 8">
    <name type="scientific">Lasiodiplodia theobromae</name>
    <dbReference type="NCBI Taxonomy" id="45133"/>
    <lineage>
        <taxon>Eukaryota</taxon>
        <taxon>Fungi</taxon>
        <taxon>Dikarya</taxon>
        <taxon>Ascomycota</taxon>
        <taxon>Pezizomycotina</taxon>
        <taxon>Dothideomycetes</taxon>
        <taxon>Dothideomycetes incertae sedis</taxon>
        <taxon>Botryosphaeriales</taxon>
        <taxon>Botryosphaeriaceae</taxon>
        <taxon>Lasiodiplodia</taxon>
    </lineage>
</organism>
<protein>
    <submittedName>
        <fullName evidence="7">Putative MFS-type transporter</fullName>
    </submittedName>
</protein>
<dbReference type="PROSITE" id="PS50850">
    <property type="entry name" value="MFS"/>
    <property type="match status" value="1"/>
</dbReference>
<evidence type="ECO:0000256" key="4">
    <source>
        <dbReference type="ARBA" id="ARBA00023136"/>
    </source>
</evidence>
<evidence type="ECO:0000313" key="7">
    <source>
        <dbReference type="EMBL" id="KAB2574052.1"/>
    </source>
</evidence>
<feature type="transmembrane region" description="Helical" evidence="5">
    <location>
        <begin position="322"/>
        <end position="347"/>
    </location>
</feature>
<dbReference type="Gene3D" id="1.20.1250.20">
    <property type="entry name" value="MFS general substrate transporter like domains"/>
    <property type="match status" value="1"/>
</dbReference>
<gene>
    <name evidence="7" type="ORF">DBV05_g7309</name>
</gene>
<evidence type="ECO:0000313" key="8">
    <source>
        <dbReference type="Proteomes" id="UP000325902"/>
    </source>
</evidence>
<dbReference type="SUPFAM" id="SSF103473">
    <property type="entry name" value="MFS general substrate transporter"/>
    <property type="match status" value="1"/>
</dbReference>